<reference evidence="1" key="1">
    <citation type="submission" date="2022-05" db="EMBL/GenBank/DDBJ databases">
        <title>Megaplasmid of Vibrio parahaemolyticus.</title>
        <authorList>
            <person name="Strauch E."/>
            <person name="Borowiak M."/>
        </authorList>
    </citation>
    <scope>NUCLEOTIDE SEQUENCE</scope>
    <source>
        <strain evidence="1">16-VB00198</strain>
        <plasmid evidence="1">pVP-16-VB00198-1</plasmid>
    </source>
</reference>
<dbReference type="Proteomes" id="UP001163036">
    <property type="component" value="Plasmid pVP-16-VB00198-1"/>
</dbReference>
<protein>
    <submittedName>
        <fullName evidence="1">Uncharacterized protein</fullName>
    </submittedName>
</protein>
<accession>A0AA46UPY3</accession>
<dbReference type="AlphaFoldDB" id="A0AA46UPY3"/>
<evidence type="ECO:0000313" key="1">
    <source>
        <dbReference type="EMBL" id="UYV29690.1"/>
    </source>
</evidence>
<dbReference type="RefSeq" id="WP_053314444.1">
    <property type="nucleotide sequence ID" value="NZ_CP062152.1"/>
</dbReference>
<name>A0AA46UPY3_VIBPH</name>
<keyword evidence="1" id="KW-0614">Plasmid</keyword>
<evidence type="ECO:0000313" key="2">
    <source>
        <dbReference type="Proteomes" id="UP001163036"/>
    </source>
</evidence>
<organism evidence="1 2">
    <name type="scientific">Vibrio parahaemolyticus</name>
    <dbReference type="NCBI Taxonomy" id="670"/>
    <lineage>
        <taxon>Bacteria</taxon>
        <taxon>Pseudomonadati</taxon>
        <taxon>Pseudomonadota</taxon>
        <taxon>Gammaproteobacteria</taxon>
        <taxon>Vibrionales</taxon>
        <taxon>Vibrionaceae</taxon>
        <taxon>Vibrio</taxon>
    </lineage>
</organism>
<gene>
    <name evidence="1" type="ORF">M5598_27310</name>
</gene>
<geneLocation type="plasmid" evidence="1 2">
    <name>pVP-16-VB00198-1</name>
</geneLocation>
<sequence>MQDQNIEKSALTAQKMYELFSVKSVKTGFLNDPTTAQCSVYYKGKIIASFYDPGCGGGVAEVNFKTDKAEQEFNNFCNEFDAQSFFNREDMNNHDVFIYIVNDLINKANEQKNLVKIEKRCKKSIVYGTPLRFHEVGFTGIKDLAEMLEYEDGLKSLQEIYDHAKAKLGEGEKIYNPTEQLTKLGIKP</sequence>
<proteinExistence type="predicted"/>
<dbReference type="EMBL" id="CP097357">
    <property type="protein sequence ID" value="UYV29690.1"/>
    <property type="molecule type" value="Genomic_DNA"/>
</dbReference>